<organism evidence="3 4">
    <name type="scientific">candidate division WWE3 bacterium</name>
    <dbReference type="NCBI Taxonomy" id="2053526"/>
    <lineage>
        <taxon>Bacteria</taxon>
        <taxon>Katanobacteria</taxon>
    </lineage>
</organism>
<keyword evidence="2" id="KW-1133">Transmembrane helix</keyword>
<comment type="caution">
    <text evidence="3">The sequence shown here is derived from an EMBL/GenBank/DDBJ whole genome shotgun (WGS) entry which is preliminary data.</text>
</comment>
<dbReference type="InterPro" id="IPR005754">
    <property type="entry name" value="Sortase"/>
</dbReference>
<feature type="transmembrane region" description="Helical" evidence="2">
    <location>
        <begin position="21"/>
        <end position="45"/>
    </location>
</feature>
<protein>
    <submittedName>
        <fullName evidence="3">Class F sortase</fullName>
    </submittedName>
</protein>
<keyword evidence="2" id="KW-0472">Membrane</keyword>
<evidence type="ECO:0000256" key="2">
    <source>
        <dbReference type="SAM" id="Phobius"/>
    </source>
</evidence>
<gene>
    <name evidence="3" type="ORF">GYA27_01210</name>
</gene>
<reference evidence="3 4" key="1">
    <citation type="journal article" date="2020" name="Biotechnol. Biofuels">
        <title>New insights from the biogas microbiome by comprehensive genome-resolved metagenomics of nearly 1600 species originating from multiple anaerobic digesters.</title>
        <authorList>
            <person name="Campanaro S."/>
            <person name="Treu L."/>
            <person name="Rodriguez-R L.M."/>
            <person name="Kovalovszki A."/>
            <person name="Ziels R.M."/>
            <person name="Maus I."/>
            <person name="Zhu X."/>
            <person name="Kougias P.G."/>
            <person name="Basile A."/>
            <person name="Luo G."/>
            <person name="Schluter A."/>
            <person name="Konstantinidis K.T."/>
            <person name="Angelidaki I."/>
        </authorList>
    </citation>
    <scope>NUCLEOTIDE SEQUENCE [LARGE SCALE GENOMIC DNA]</scope>
    <source>
        <strain evidence="3">AS27yjCOA_165</strain>
    </source>
</reference>
<keyword evidence="2" id="KW-0812">Transmembrane</keyword>
<proteinExistence type="predicted"/>
<evidence type="ECO:0000313" key="4">
    <source>
        <dbReference type="Proteomes" id="UP000526033"/>
    </source>
</evidence>
<dbReference type="Gene3D" id="2.40.260.10">
    <property type="entry name" value="Sortase"/>
    <property type="match status" value="1"/>
</dbReference>
<sequence length="237" mass="26751">MAFKLKYRVLEKFDSILLNKRVMLGLAILAPVMFSLSALYLGGYFDGSKFHLINRNWHKNEIADKPVISSSPVEEKPSVFKDALRPLYGEAVSLKFPNRNSTVNLVEVGLDNDKALEAPKDWKVGGWYKYGSRPGEDGNVIINAHYDDNFGRPAAFWELKNLKVDDKVLIEDRYGKLYAYSVTESFLVGINDPNRLQIFDGNEDQSVLTLVTCGGVWLPGRATYDKRLVVKAELVVE</sequence>
<dbReference type="Proteomes" id="UP000526033">
    <property type="component" value="Unassembled WGS sequence"/>
</dbReference>
<dbReference type="SUPFAM" id="SSF63817">
    <property type="entry name" value="Sortase"/>
    <property type="match status" value="1"/>
</dbReference>
<evidence type="ECO:0000256" key="1">
    <source>
        <dbReference type="ARBA" id="ARBA00022801"/>
    </source>
</evidence>
<dbReference type="CDD" id="cd05829">
    <property type="entry name" value="Sortase_F"/>
    <property type="match status" value="1"/>
</dbReference>
<evidence type="ECO:0000313" key="3">
    <source>
        <dbReference type="EMBL" id="NMB69806.1"/>
    </source>
</evidence>
<dbReference type="AlphaFoldDB" id="A0A7X9DJU8"/>
<accession>A0A7X9DJU8</accession>
<keyword evidence="1" id="KW-0378">Hydrolase</keyword>
<dbReference type="EMBL" id="JAAZNL010000012">
    <property type="protein sequence ID" value="NMB69806.1"/>
    <property type="molecule type" value="Genomic_DNA"/>
</dbReference>
<dbReference type="InterPro" id="IPR023365">
    <property type="entry name" value="Sortase_dom-sf"/>
</dbReference>
<dbReference type="GO" id="GO:0016787">
    <property type="term" value="F:hydrolase activity"/>
    <property type="evidence" value="ECO:0007669"/>
    <property type="project" value="UniProtKB-KW"/>
</dbReference>
<dbReference type="Pfam" id="PF04203">
    <property type="entry name" value="Sortase"/>
    <property type="match status" value="1"/>
</dbReference>
<name>A0A7X9DJU8_UNCKA</name>
<dbReference type="InterPro" id="IPR042001">
    <property type="entry name" value="Sortase_F"/>
</dbReference>